<evidence type="ECO:0000256" key="1">
    <source>
        <dbReference type="SAM" id="Phobius"/>
    </source>
</evidence>
<reference evidence="2" key="1">
    <citation type="submission" date="2016-11" db="EMBL/GenBank/DDBJ databases">
        <title>The genome of Nicotiana attenuata.</title>
        <authorList>
            <person name="Xu S."/>
            <person name="Brockmoeller T."/>
            <person name="Gaquerel E."/>
            <person name="Navarro A."/>
            <person name="Kuhl H."/>
            <person name="Gase K."/>
            <person name="Ling Z."/>
            <person name="Zhou W."/>
            <person name="Kreitzer C."/>
            <person name="Stanke M."/>
            <person name="Tang H."/>
            <person name="Lyons E."/>
            <person name="Pandey P."/>
            <person name="Pandey S.P."/>
            <person name="Timmermann B."/>
            <person name="Baldwin I.T."/>
        </authorList>
    </citation>
    <scope>NUCLEOTIDE SEQUENCE [LARGE SCALE GENOMIC DNA]</scope>
    <source>
        <strain evidence="2">UT</strain>
    </source>
</reference>
<gene>
    <name evidence="2" type="ORF">A4A49_53149</name>
</gene>
<comment type="caution">
    <text evidence="2">The sequence shown here is derived from an EMBL/GenBank/DDBJ whole genome shotgun (WGS) entry which is preliminary data.</text>
</comment>
<accession>A0A314KUJ4</accession>
<evidence type="ECO:0000313" key="2">
    <source>
        <dbReference type="EMBL" id="OIT32364.1"/>
    </source>
</evidence>
<proteinExistence type="predicted"/>
<sequence length="78" mass="9433">LVNYYSFLIEDFCKFDFSILELKHPELHLIKWIYTNVLFTISFILNCLQKFILKIYVSFSRRTKLFHPGDIAYGWSCM</sequence>
<keyword evidence="3" id="KW-1185">Reference proteome</keyword>
<dbReference type="Proteomes" id="UP000187609">
    <property type="component" value="Unassembled WGS sequence"/>
</dbReference>
<name>A0A314KUJ4_NICAT</name>
<organism evidence="2 3">
    <name type="scientific">Nicotiana attenuata</name>
    <name type="common">Coyote tobacco</name>
    <dbReference type="NCBI Taxonomy" id="49451"/>
    <lineage>
        <taxon>Eukaryota</taxon>
        <taxon>Viridiplantae</taxon>
        <taxon>Streptophyta</taxon>
        <taxon>Embryophyta</taxon>
        <taxon>Tracheophyta</taxon>
        <taxon>Spermatophyta</taxon>
        <taxon>Magnoliopsida</taxon>
        <taxon>eudicotyledons</taxon>
        <taxon>Gunneridae</taxon>
        <taxon>Pentapetalae</taxon>
        <taxon>asterids</taxon>
        <taxon>lamiids</taxon>
        <taxon>Solanales</taxon>
        <taxon>Solanaceae</taxon>
        <taxon>Nicotianoideae</taxon>
        <taxon>Nicotianeae</taxon>
        <taxon>Nicotiana</taxon>
    </lineage>
</organism>
<keyword evidence="1" id="KW-1133">Transmembrane helix</keyword>
<dbReference type="AlphaFoldDB" id="A0A314KUJ4"/>
<feature type="transmembrane region" description="Helical" evidence="1">
    <location>
        <begin position="32"/>
        <end position="53"/>
    </location>
</feature>
<evidence type="ECO:0000313" key="3">
    <source>
        <dbReference type="Proteomes" id="UP000187609"/>
    </source>
</evidence>
<dbReference type="EMBL" id="MJEQ01001077">
    <property type="protein sequence ID" value="OIT32364.1"/>
    <property type="molecule type" value="Genomic_DNA"/>
</dbReference>
<keyword evidence="1" id="KW-0472">Membrane</keyword>
<feature type="non-terminal residue" evidence="2">
    <location>
        <position position="1"/>
    </location>
</feature>
<keyword evidence="1" id="KW-0812">Transmembrane</keyword>
<protein>
    <submittedName>
        <fullName evidence="2">Uncharacterized protein</fullName>
    </submittedName>
</protein>